<accession>A0AAV4RN14</accession>
<comment type="caution">
    <text evidence="1">The sequence shown here is derived from an EMBL/GenBank/DDBJ whole genome shotgun (WGS) entry which is preliminary data.</text>
</comment>
<keyword evidence="2" id="KW-1185">Reference proteome</keyword>
<organism evidence="1 2">
    <name type="scientific">Caerostris extrusa</name>
    <name type="common">Bark spider</name>
    <name type="synonym">Caerostris bankana</name>
    <dbReference type="NCBI Taxonomy" id="172846"/>
    <lineage>
        <taxon>Eukaryota</taxon>
        <taxon>Metazoa</taxon>
        <taxon>Ecdysozoa</taxon>
        <taxon>Arthropoda</taxon>
        <taxon>Chelicerata</taxon>
        <taxon>Arachnida</taxon>
        <taxon>Araneae</taxon>
        <taxon>Araneomorphae</taxon>
        <taxon>Entelegynae</taxon>
        <taxon>Araneoidea</taxon>
        <taxon>Araneidae</taxon>
        <taxon>Caerostris</taxon>
    </lineage>
</organism>
<gene>
    <name evidence="1" type="ORF">CEXT_409661</name>
</gene>
<proteinExistence type="predicted"/>
<dbReference type="Proteomes" id="UP001054945">
    <property type="component" value="Unassembled WGS sequence"/>
</dbReference>
<evidence type="ECO:0000313" key="1">
    <source>
        <dbReference type="EMBL" id="GIY22484.1"/>
    </source>
</evidence>
<protein>
    <submittedName>
        <fullName evidence="1">Uncharacterized protein</fullName>
    </submittedName>
</protein>
<name>A0AAV4RN14_CAEEX</name>
<sequence>MYGRQWGHSGRTKITEDRRWCNGKPYHSSQIVFEIIIQSSSSAKTTEKTKDNLQTTSEDVIQEPIKEFQVSTCEDENKDSKYIESTREELEELFTTNDEDLLDIQKSENKNRMSYNCQFCAEIAIDFRRFLLCSIFRKSVAKVSPSEDKIQEWTDESVWFAPSEPTTNNEI</sequence>
<dbReference type="EMBL" id="BPLR01008155">
    <property type="protein sequence ID" value="GIY22484.1"/>
    <property type="molecule type" value="Genomic_DNA"/>
</dbReference>
<evidence type="ECO:0000313" key="2">
    <source>
        <dbReference type="Proteomes" id="UP001054945"/>
    </source>
</evidence>
<dbReference type="AlphaFoldDB" id="A0AAV4RN14"/>
<reference evidence="1 2" key="1">
    <citation type="submission" date="2021-06" db="EMBL/GenBank/DDBJ databases">
        <title>Caerostris extrusa draft genome.</title>
        <authorList>
            <person name="Kono N."/>
            <person name="Arakawa K."/>
        </authorList>
    </citation>
    <scope>NUCLEOTIDE SEQUENCE [LARGE SCALE GENOMIC DNA]</scope>
</reference>